<dbReference type="OrthoDB" id="10610222at2759"/>
<evidence type="ECO:0000313" key="2">
    <source>
        <dbReference type="EMBL" id="KIK92943.1"/>
    </source>
</evidence>
<reference evidence="3" key="2">
    <citation type="submission" date="2015-01" db="EMBL/GenBank/DDBJ databases">
        <title>Evolutionary Origins and Diversification of the Mycorrhizal Mutualists.</title>
        <authorList>
            <consortium name="DOE Joint Genome Institute"/>
            <consortium name="Mycorrhizal Genomics Consortium"/>
            <person name="Kohler A."/>
            <person name="Kuo A."/>
            <person name="Nagy L.G."/>
            <person name="Floudas D."/>
            <person name="Copeland A."/>
            <person name="Barry K.W."/>
            <person name="Cichocki N."/>
            <person name="Veneault-Fourrey C."/>
            <person name="LaButti K."/>
            <person name="Lindquist E.A."/>
            <person name="Lipzen A."/>
            <person name="Lundell T."/>
            <person name="Morin E."/>
            <person name="Murat C."/>
            <person name="Riley R."/>
            <person name="Ohm R."/>
            <person name="Sun H."/>
            <person name="Tunlid A."/>
            <person name="Henrissat B."/>
            <person name="Grigoriev I.V."/>
            <person name="Hibbett D.S."/>
            <person name="Martin F."/>
        </authorList>
    </citation>
    <scope>NUCLEOTIDE SEQUENCE [LARGE SCALE GENOMIC DNA]</scope>
    <source>
        <strain evidence="3">Ve08.2h10</strain>
    </source>
</reference>
<feature type="region of interest" description="Disordered" evidence="1">
    <location>
        <begin position="1"/>
        <end position="68"/>
    </location>
</feature>
<protein>
    <submittedName>
        <fullName evidence="2">Uncharacterized protein</fullName>
    </submittedName>
</protein>
<organism evidence="2 3">
    <name type="scientific">Paxillus rubicundulus Ve08.2h10</name>
    <dbReference type="NCBI Taxonomy" id="930991"/>
    <lineage>
        <taxon>Eukaryota</taxon>
        <taxon>Fungi</taxon>
        <taxon>Dikarya</taxon>
        <taxon>Basidiomycota</taxon>
        <taxon>Agaricomycotina</taxon>
        <taxon>Agaricomycetes</taxon>
        <taxon>Agaricomycetidae</taxon>
        <taxon>Boletales</taxon>
        <taxon>Paxilineae</taxon>
        <taxon>Paxillaceae</taxon>
        <taxon>Paxillus</taxon>
    </lineage>
</organism>
<dbReference type="EMBL" id="KN825227">
    <property type="protein sequence ID" value="KIK92943.1"/>
    <property type="molecule type" value="Genomic_DNA"/>
</dbReference>
<keyword evidence="3" id="KW-1185">Reference proteome</keyword>
<accession>A0A0D0DMR5</accession>
<sequence>MGAFEESRMTARPGASKVSVTNNVRHGNALLSKDARERYPLMPHVGPTRGGKHPRAQKGRANEEDREKTKMLQKKQDHVAGIKHGARAPAILNDLVRICSNMIKCLGVCVYVDSTQRSDKFLTKKLVVGWPCWEEGPWRNSLTVLRHLGEQPEPSSFLKSDLDLPREQELLSELPDTNMREFWTRAELWIVHGELCEICWRPFVTTALCWQLSCTCTETDRDPFKDGQEIVGRSMWSVRKVGLLEARMLINRKPEQQQDSSVHTFDANNRSYELDLRRSARVDCESRRFVDEYPQASSSDSSMHSVLECKFETLRVPRLPGPESTSTDSCPQHQTSFFQIRAVKAATRMTRGDGKEETRKESVYQGQKRGLAMFVVWLMHAKTLDWCGEIRRFDTGSSRRCLMGVGAEVYGSWLRKGPISGLIVGSGE</sequence>
<proteinExistence type="predicted"/>
<dbReference type="Proteomes" id="UP000054538">
    <property type="component" value="Unassembled WGS sequence"/>
</dbReference>
<reference evidence="2 3" key="1">
    <citation type="submission" date="2014-04" db="EMBL/GenBank/DDBJ databases">
        <authorList>
            <consortium name="DOE Joint Genome Institute"/>
            <person name="Kuo A."/>
            <person name="Kohler A."/>
            <person name="Jargeat P."/>
            <person name="Nagy L.G."/>
            <person name="Floudas D."/>
            <person name="Copeland A."/>
            <person name="Barry K.W."/>
            <person name="Cichocki N."/>
            <person name="Veneault-Fourrey C."/>
            <person name="LaButti K."/>
            <person name="Lindquist E.A."/>
            <person name="Lipzen A."/>
            <person name="Lundell T."/>
            <person name="Morin E."/>
            <person name="Murat C."/>
            <person name="Sun H."/>
            <person name="Tunlid A."/>
            <person name="Henrissat B."/>
            <person name="Grigoriev I.V."/>
            <person name="Hibbett D.S."/>
            <person name="Martin F."/>
            <person name="Nordberg H.P."/>
            <person name="Cantor M.N."/>
            <person name="Hua S.X."/>
        </authorList>
    </citation>
    <scope>NUCLEOTIDE SEQUENCE [LARGE SCALE GENOMIC DNA]</scope>
    <source>
        <strain evidence="2 3">Ve08.2h10</strain>
    </source>
</reference>
<gene>
    <name evidence="2" type="ORF">PAXRUDRAFT_26527</name>
</gene>
<dbReference type="InParanoid" id="A0A0D0DMR5"/>
<dbReference type="HOGENOM" id="CLU_641076_0_0_1"/>
<evidence type="ECO:0000256" key="1">
    <source>
        <dbReference type="SAM" id="MobiDB-lite"/>
    </source>
</evidence>
<evidence type="ECO:0000313" key="3">
    <source>
        <dbReference type="Proteomes" id="UP000054538"/>
    </source>
</evidence>
<dbReference type="AlphaFoldDB" id="A0A0D0DMR5"/>
<name>A0A0D0DMR5_9AGAM</name>